<dbReference type="Gene3D" id="2.60.40.10">
    <property type="entry name" value="Immunoglobulins"/>
    <property type="match status" value="2"/>
</dbReference>
<feature type="region of interest" description="Disordered" evidence="1">
    <location>
        <begin position="999"/>
        <end position="1102"/>
    </location>
</feature>
<dbReference type="SMART" id="SM00409">
    <property type="entry name" value="IG"/>
    <property type="match status" value="2"/>
</dbReference>
<feature type="transmembrane region" description="Helical" evidence="2">
    <location>
        <begin position="860"/>
        <end position="883"/>
    </location>
</feature>
<dbReference type="Gene3D" id="4.10.1240.10">
    <property type="entry name" value="GPCR, family 2, extracellular hormone receptor domain"/>
    <property type="match status" value="1"/>
</dbReference>
<dbReference type="SUPFAM" id="SSF48726">
    <property type="entry name" value="Immunoglobulin"/>
    <property type="match status" value="2"/>
</dbReference>
<dbReference type="CDD" id="cd00096">
    <property type="entry name" value="Ig"/>
    <property type="match status" value="1"/>
</dbReference>
<keyword evidence="2" id="KW-0812">Transmembrane</keyword>
<keyword evidence="6" id="KW-1185">Reference proteome</keyword>
<dbReference type="EMBL" id="LNIX01000007">
    <property type="protein sequence ID" value="OXA52375.1"/>
    <property type="molecule type" value="Genomic_DNA"/>
</dbReference>
<keyword evidence="2" id="KW-0472">Membrane</keyword>
<dbReference type="InterPro" id="IPR036179">
    <property type="entry name" value="Ig-like_dom_sf"/>
</dbReference>
<sequence length="1138" mass="126529">MRSTEEHQLLSQRGHLQRMFGYAGGRCDCLQGFGGSKCQLRKRKINFVAENRDCSESNGIAVEDRPCSLCNKFPAKPAGHRYLVTVADALVTSTPGTVTTTPGPRNVSQLLSQLFELGYVVGSQTGQVNRLIVEVFGQLSHNKGNESRSNNGTFPPGVAVKLVDSAASSSNYDRLQPSVSMNKEKEKPLLEGQEFSLTCQSRLPSHGLLEFRWFKDHVLIREDYTTRQRHISQFTLEQGDGTEIWSFLMIDNVSPFDMGIFTCQVTDLVASVQECADYEMLVVVPPQIEVIPMSITMAKNESKILMCSDSLEALGSKSHEDLQITWYKDQELVRDNRLWSTEKIFPQGTLLQLRHATRSATFTCKATNKGGVRERSVRVEVLQPWASPYDYCPQSCEVVESASSRLVWGLTAIHQTALIPCPANFTGYAQRRCGGGGASGQGKWEPTDFSRCTHEQLGHFNFTLRSMQNGYNVRSEGLSSLPSQLSSYLNGRRGDKGIRRGHQGDVSMISYDFGDSLLFGEGDKFIRMLEDTFHYVHQLNQSAPHLLQGDIVILGLVSVVDNFLGFRNSCAHPSAVDALLKHVLSLVKEFGVENYTSSHIFIQRAFIPAPTNTSSNESVTLVEIDGNSTSLTFDCMGLVEETPFVERHLRYTQLSGLPLLNDNLSLVSDVVRVEFSPSLDETKTCVRDETTSFHLHFHTLLTNTSRNKTCGGFYDSRWNRDICTLHTTLVGTMTCLCKYPGTYALLEVEEQIIIQPKRVNTAYQLPPEWIATSGCIVCLVLTSRSLVYGLFRKVVLPYFLLVSTGLILSTICILHIILMTYSRDVGVTYMTLTLGIQSIRIWRLLWVGDIRELYPWMEEVSPWILLSAITFTLVGPLFTVVVVDSALATTTDKGSVLDQQSPVFITFAILIALSVLAIVLLYYKTNLRFHWKTPTINNNLHGGDQHSLSETFLQTLVHMVQILSVILYVNLRHHTSIHVLLAVATTVLGLAWRAPSQRLQGGKRRNGGPRGEEATPTLNGTCSALPTSHPNHPNFANSQRANSVASSGSVGGYKLELKPLRDVPPQQPQEPLNPGHPSLEEEDEGDDEENEPTTTLDTSVSTISHSGLAYLRPYSGILPSRMKCQLSLDDNYVLPTPK</sequence>
<evidence type="ECO:0000256" key="1">
    <source>
        <dbReference type="SAM" id="MobiDB-lite"/>
    </source>
</evidence>
<organism evidence="5 6">
    <name type="scientific">Folsomia candida</name>
    <name type="common">Springtail</name>
    <dbReference type="NCBI Taxonomy" id="158441"/>
    <lineage>
        <taxon>Eukaryota</taxon>
        <taxon>Metazoa</taxon>
        <taxon>Ecdysozoa</taxon>
        <taxon>Arthropoda</taxon>
        <taxon>Hexapoda</taxon>
        <taxon>Collembola</taxon>
        <taxon>Entomobryomorpha</taxon>
        <taxon>Isotomoidea</taxon>
        <taxon>Isotomidae</taxon>
        <taxon>Proisotominae</taxon>
        <taxon>Folsomia</taxon>
    </lineage>
</organism>
<name>A0A226E3Q4_FOLCA</name>
<feature type="transmembrane region" description="Helical" evidence="2">
    <location>
        <begin position="798"/>
        <end position="821"/>
    </location>
</feature>
<accession>A0A226E3Q4</accession>
<feature type="domain" description="Ig-like" evidence="4">
    <location>
        <begin position="177"/>
        <end position="273"/>
    </location>
</feature>
<proteinExistence type="predicted"/>
<dbReference type="InterPro" id="IPR000742">
    <property type="entry name" value="EGF"/>
</dbReference>
<feature type="domain" description="G-protein coupled receptors family 2 profile 1" evidence="3">
    <location>
        <begin position="391"/>
        <end position="456"/>
    </location>
</feature>
<protein>
    <submittedName>
        <fullName evidence="5">Protein sidekick-2</fullName>
    </submittedName>
</protein>
<dbReference type="OrthoDB" id="6138650at2759"/>
<evidence type="ECO:0000259" key="4">
    <source>
        <dbReference type="PROSITE" id="PS50835"/>
    </source>
</evidence>
<dbReference type="PROSITE" id="PS50227">
    <property type="entry name" value="G_PROTEIN_RECEP_F2_3"/>
    <property type="match status" value="1"/>
</dbReference>
<dbReference type="PANTHER" id="PTHR45813">
    <property type="entry name" value="IG-LIKE DOMAIN-CONTAINING PROTEIN"/>
    <property type="match status" value="1"/>
</dbReference>
<dbReference type="InterPro" id="IPR051587">
    <property type="entry name" value="Adhesion_GPCR"/>
</dbReference>
<feature type="transmembrane region" description="Helical" evidence="2">
    <location>
        <begin position="827"/>
        <end position="848"/>
    </location>
</feature>
<feature type="transmembrane region" description="Helical" evidence="2">
    <location>
        <begin position="903"/>
        <end position="923"/>
    </location>
</feature>
<feature type="transmembrane region" description="Helical" evidence="2">
    <location>
        <begin position="769"/>
        <end position="791"/>
    </location>
</feature>
<gene>
    <name evidence="5" type="ORF">Fcan01_13278</name>
</gene>
<dbReference type="AlphaFoldDB" id="A0A226E3Q4"/>
<dbReference type="GO" id="GO:0007189">
    <property type="term" value="P:adenylate cyclase-activating G protein-coupled receptor signaling pathway"/>
    <property type="evidence" value="ECO:0007669"/>
    <property type="project" value="TreeGrafter"/>
</dbReference>
<dbReference type="PROSITE" id="PS00022">
    <property type="entry name" value="EGF_1"/>
    <property type="match status" value="1"/>
</dbReference>
<comment type="caution">
    <text evidence="5">The sequence shown here is derived from an EMBL/GenBank/DDBJ whole genome shotgun (WGS) entry which is preliminary data.</text>
</comment>
<dbReference type="PROSITE" id="PS50835">
    <property type="entry name" value="IG_LIKE"/>
    <property type="match status" value="2"/>
</dbReference>
<reference evidence="5 6" key="1">
    <citation type="submission" date="2015-12" db="EMBL/GenBank/DDBJ databases">
        <title>The genome of Folsomia candida.</title>
        <authorList>
            <person name="Faddeeva A."/>
            <person name="Derks M.F."/>
            <person name="Anvar Y."/>
            <person name="Smit S."/>
            <person name="Van Straalen N."/>
            <person name="Roelofs D."/>
        </authorList>
    </citation>
    <scope>NUCLEOTIDE SEQUENCE [LARGE SCALE GENOMIC DNA]</scope>
    <source>
        <strain evidence="5 6">VU population</strain>
        <tissue evidence="5">Whole body</tissue>
    </source>
</reference>
<dbReference type="InterPro" id="IPR003599">
    <property type="entry name" value="Ig_sub"/>
</dbReference>
<feature type="compositionally biased region" description="Polar residues" evidence="1">
    <location>
        <begin position="1016"/>
        <end position="1042"/>
    </location>
</feature>
<evidence type="ECO:0000313" key="5">
    <source>
        <dbReference type="EMBL" id="OXA52375.1"/>
    </source>
</evidence>
<evidence type="ECO:0000256" key="2">
    <source>
        <dbReference type="SAM" id="Phobius"/>
    </source>
</evidence>
<feature type="compositionally biased region" description="Polar residues" evidence="1">
    <location>
        <begin position="1092"/>
        <end position="1102"/>
    </location>
</feature>
<dbReference type="Proteomes" id="UP000198287">
    <property type="component" value="Unassembled WGS sequence"/>
</dbReference>
<dbReference type="InterPro" id="IPR036445">
    <property type="entry name" value="GPCR_2_extracell_dom_sf"/>
</dbReference>
<evidence type="ECO:0000259" key="3">
    <source>
        <dbReference type="PROSITE" id="PS50227"/>
    </source>
</evidence>
<dbReference type="OMA" id="CYVLHSE"/>
<dbReference type="GO" id="GO:0016020">
    <property type="term" value="C:membrane"/>
    <property type="evidence" value="ECO:0007669"/>
    <property type="project" value="InterPro"/>
</dbReference>
<feature type="compositionally biased region" description="Acidic residues" evidence="1">
    <location>
        <begin position="1080"/>
        <end position="1091"/>
    </location>
</feature>
<feature type="domain" description="Ig-like" evidence="4">
    <location>
        <begin position="286"/>
        <end position="380"/>
    </location>
</feature>
<keyword evidence="2" id="KW-1133">Transmembrane helix</keyword>
<evidence type="ECO:0000313" key="6">
    <source>
        <dbReference type="Proteomes" id="UP000198287"/>
    </source>
</evidence>
<dbReference type="PROSITE" id="PS01186">
    <property type="entry name" value="EGF_2"/>
    <property type="match status" value="1"/>
</dbReference>
<dbReference type="GO" id="GO:0004930">
    <property type="term" value="F:G protein-coupled receptor activity"/>
    <property type="evidence" value="ECO:0007669"/>
    <property type="project" value="InterPro"/>
</dbReference>
<dbReference type="PANTHER" id="PTHR45813:SF8">
    <property type="entry name" value="IG-LIKE DOMAIN-CONTAINING PROTEIN"/>
    <property type="match status" value="1"/>
</dbReference>
<dbReference type="InterPro" id="IPR001879">
    <property type="entry name" value="GPCR_2_extracellular_dom"/>
</dbReference>
<dbReference type="InterPro" id="IPR013783">
    <property type="entry name" value="Ig-like_fold"/>
</dbReference>
<dbReference type="InterPro" id="IPR007110">
    <property type="entry name" value="Ig-like_dom"/>
</dbReference>